<comment type="cofactor">
    <cofactor evidence="1">
        <name>[4Fe-4S] cluster</name>
        <dbReference type="ChEBI" id="CHEBI:49883"/>
    </cofactor>
</comment>
<keyword evidence="8" id="KW-1185">Reference proteome</keyword>
<evidence type="ECO:0000256" key="2">
    <source>
        <dbReference type="ARBA" id="ARBA00022691"/>
    </source>
</evidence>
<dbReference type="PANTHER" id="PTHR11228:SF7">
    <property type="entry name" value="PQQA PEPTIDE CYCLASE"/>
    <property type="match status" value="1"/>
</dbReference>
<dbReference type="SMART" id="SM00729">
    <property type="entry name" value="Elp3"/>
    <property type="match status" value="1"/>
</dbReference>
<dbReference type="GO" id="GO:0051536">
    <property type="term" value="F:iron-sulfur cluster binding"/>
    <property type="evidence" value="ECO:0007669"/>
    <property type="project" value="UniProtKB-KW"/>
</dbReference>
<dbReference type="SUPFAM" id="SSF102114">
    <property type="entry name" value="Radical SAM enzymes"/>
    <property type="match status" value="1"/>
</dbReference>
<dbReference type="Gene3D" id="3.20.20.70">
    <property type="entry name" value="Aldolase class I"/>
    <property type="match status" value="1"/>
</dbReference>
<gene>
    <name evidence="7" type="ORF">EI293_20560</name>
</gene>
<evidence type="ECO:0000256" key="3">
    <source>
        <dbReference type="ARBA" id="ARBA00022723"/>
    </source>
</evidence>
<dbReference type="InterPro" id="IPR058240">
    <property type="entry name" value="rSAM_sf"/>
</dbReference>
<evidence type="ECO:0000313" key="7">
    <source>
        <dbReference type="EMBL" id="RSK39002.1"/>
    </source>
</evidence>
<dbReference type="OrthoDB" id="9805809at2"/>
<dbReference type="SFLD" id="SFLDG01067">
    <property type="entry name" value="SPASM/twitch_domain_containing"/>
    <property type="match status" value="1"/>
</dbReference>
<dbReference type="CDD" id="cd01335">
    <property type="entry name" value="Radical_SAM"/>
    <property type="match status" value="1"/>
</dbReference>
<keyword evidence="3" id="KW-0479">Metal-binding</keyword>
<dbReference type="GO" id="GO:0046872">
    <property type="term" value="F:metal ion binding"/>
    <property type="evidence" value="ECO:0007669"/>
    <property type="project" value="UniProtKB-KW"/>
</dbReference>
<dbReference type="GO" id="GO:0003824">
    <property type="term" value="F:catalytic activity"/>
    <property type="evidence" value="ECO:0007669"/>
    <property type="project" value="InterPro"/>
</dbReference>
<dbReference type="InterPro" id="IPR013785">
    <property type="entry name" value="Aldolase_TIM"/>
</dbReference>
<comment type="caution">
    <text evidence="7">The sequence shown here is derived from an EMBL/GenBank/DDBJ whole genome shotgun (WGS) entry which is preliminary data.</text>
</comment>
<sequence length="417" mass="46246">MSGAVRYNAEYFGFIVAFPDGEIVLAAPTAMSVLHEQTTREDLAPHLLTSLEVVEGFHLATPPLVWLELTRRCDLTCPHCYINGGTARPHEMPAERWYALLDEMAKMGVWAVAFTGGEPSLHPHFVELVTYARKKGLLVGIATHGLFLTDEVLDSLPREGVIISVSIDDLHQGRGSHNSPAERGKEAILRAKSHGFLTNVMTNTHRENIDGLADLMQWAELNGVSVRSVPFSPIGRGKLRKDLENGPEDVERAARFWIRECEWEHQYHQAAGLCVGVIFNYGLSLAYMTRRCSSGRFLCYVASDGTVFPCTMCAAENIFSAGNVYNRSFAEVWRGNWDIRAFNWTNFTSTCANCVINDPKYYCASRCPAMSHARHGTFTNCGASEFEIQSTIYRTVLLENSAVGKSTNLHVSASAAE</sequence>
<reference evidence="7 8" key="1">
    <citation type="submission" date="2018-12" db="EMBL/GenBank/DDBJ databases">
        <authorList>
            <person name="Feng G."/>
            <person name="Zhu H."/>
        </authorList>
    </citation>
    <scope>NUCLEOTIDE SEQUENCE [LARGE SCALE GENOMIC DNA]</scope>
    <source>
        <strain evidence="7 8">LMG 26000</strain>
    </source>
</reference>
<feature type="domain" description="Radical SAM core" evidence="6">
    <location>
        <begin position="59"/>
        <end position="270"/>
    </location>
</feature>
<keyword evidence="2" id="KW-0949">S-adenosyl-L-methionine</keyword>
<dbReference type="InterPro" id="IPR050377">
    <property type="entry name" value="Radical_SAM_PqqE_MftC-like"/>
</dbReference>
<evidence type="ECO:0000259" key="6">
    <source>
        <dbReference type="PROSITE" id="PS51918"/>
    </source>
</evidence>
<evidence type="ECO:0000256" key="5">
    <source>
        <dbReference type="ARBA" id="ARBA00023014"/>
    </source>
</evidence>
<dbReference type="PROSITE" id="PS51918">
    <property type="entry name" value="RADICAL_SAM"/>
    <property type="match status" value="1"/>
</dbReference>
<dbReference type="SFLD" id="SFLDS00029">
    <property type="entry name" value="Radical_SAM"/>
    <property type="match status" value="1"/>
</dbReference>
<protein>
    <submittedName>
        <fullName evidence="7">Radical SAM protein</fullName>
    </submittedName>
</protein>
<keyword evidence="5" id="KW-0411">Iron-sulfur</keyword>
<proteinExistence type="predicted"/>
<accession>A0A3R9NLZ9</accession>
<dbReference type="Proteomes" id="UP000270291">
    <property type="component" value="Unassembled WGS sequence"/>
</dbReference>
<keyword evidence="4" id="KW-0408">Iron</keyword>
<name>A0A3R9NLZ9_9BACT</name>
<dbReference type="EMBL" id="RWIU01000010">
    <property type="protein sequence ID" value="RSK39002.1"/>
    <property type="molecule type" value="Genomic_DNA"/>
</dbReference>
<evidence type="ECO:0000313" key="8">
    <source>
        <dbReference type="Proteomes" id="UP000270291"/>
    </source>
</evidence>
<organism evidence="7 8">
    <name type="scientific">Hymenobacter perfusus</name>
    <dbReference type="NCBI Taxonomy" id="1236770"/>
    <lineage>
        <taxon>Bacteria</taxon>
        <taxon>Pseudomonadati</taxon>
        <taxon>Bacteroidota</taxon>
        <taxon>Cytophagia</taxon>
        <taxon>Cytophagales</taxon>
        <taxon>Hymenobacteraceae</taxon>
        <taxon>Hymenobacter</taxon>
    </lineage>
</organism>
<dbReference type="InterPro" id="IPR006638">
    <property type="entry name" value="Elp3/MiaA/NifB-like_rSAM"/>
</dbReference>
<dbReference type="PANTHER" id="PTHR11228">
    <property type="entry name" value="RADICAL SAM DOMAIN PROTEIN"/>
    <property type="match status" value="1"/>
</dbReference>
<dbReference type="AlphaFoldDB" id="A0A3R9NLZ9"/>
<dbReference type="Pfam" id="PF13186">
    <property type="entry name" value="SPASM"/>
    <property type="match status" value="1"/>
</dbReference>
<dbReference type="Pfam" id="PF04055">
    <property type="entry name" value="Radical_SAM"/>
    <property type="match status" value="1"/>
</dbReference>
<dbReference type="InterPro" id="IPR007197">
    <property type="entry name" value="rSAM"/>
</dbReference>
<dbReference type="InterPro" id="IPR023885">
    <property type="entry name" value="4Fe4S-binding_SPASM_dom"/>
</dbReference>
<evidence type="ECO:0000256" key="1">
    <source>
        <dbReference type="ARBA" id="ARBA00001966"/>
    </source>
</evidence>
<evidence type="ECO:0000256" key="4">
    <source>
        <dbReference type="ARBA" id="ARBA00023004"/>
    </source>
</evidence>
<dbReference type="SFLD" id="SFLDG01386">
    <property type="entry name" value="main_SPASM_domain-containing"/>
    <property type="match status" value="1"/>
</dbReference>